<name>A0A2P7VEI6_9BACL</name>
<dbReference type="InterPro" id="IPR001932">
    <property type="entry name" value="PPM-type_phosphatase-like_dom"/>
</dbReference>
<dbReference type="Proteomes" id="UP000240419">
    <property type="component" value="Unassembled WGS sequence"/>
</dbReference>
<organism evidence="2 3">
    <name type="scientific">Brevibacillus fortis</name>
    <dbReference type="NCBI Taxonomy" id="2126352"/>
    <lineage>
        <taxon>Bacteria</taxon>
        <taxon>Bacillati</taxon>
        <taxon>Bacillota</taxon>
        <taxon>Bacilli</taxon>
        <taxon>Bacillales</taxon>
        <taxon>Paenibacillaceae</taxon>
        <taxon>Brevibacillus</taxon>
    </lineage>
</organism>
<dbReference type="Pfam" id="PF13672">
    <property type="entry name" value="PP2C_2"/>
    <property type="match status" value="1"/>
</dbReference>
<evidence type="ECO:0000313" key="3">
    <source>
        <dbReference type="Proteomes" id="UP000240419"/>
    </source>
</evidence>
<keyword evidence="3" id="KW-1185">Reference proteome</keyword>
<accession>A0A2P7VEI6</accession>
<evidence type="ECO:0000259" key="1">
    <source>
        <dbReference type="PROSITE" id="PS51746"/>
    </source>
</evidence>
<evidence type="ECO:0000313" key="2">
    <source>
        <dbReference type="EMBL" id="PSJ97622.1"/>
    </source>
</evidence>
<dbReference type="OrthoDB" id="1755431at2"/>
<proteinExistence type="predicted"/>
<protein>
    <recommendedName>
        <fullName evidence="1">PPM-type phosphatase domain-containing protein</fullName>
    </recommendedName>
</protein>
<dbReference type="Gene3D" id="3.60.40.10">
    <property type="entry name" value="PPM-type phosphatase domain"/>
    <property type="match status" value="1"/>
</dbReference>
<dbReference type="InterPro" id="IPR036457">
    <property type="entry name" value="PPM-type-like_dom_sf"/>
</dbReference>
<dbReference type="AlphaFoldDB" id="A0A2P7VEI6"/>
<sequence length="287" mass="31982">MEKGGVIMKLESISMKGSGKSNEDAYVIQQAKHVYAVIDGITSLIPYENAAGQTGGAIAAELVKKQLEAMPEDAALHDYLETINEELQGRMRQSGIELEKKEALWGAACAVVRVGDAHIEYAQLGDCMIFAVYEDDTVRPLTHPQVSHLEQAALVKWEEGINEGLCTRTELHERCMDILLHNRYQANGPEGYGVLNGDVACRDFTEFGRINRVGMKALVLATDGLFMPRALGGTQPKWEETVLPILHKGLQRYTDELISLENTDPECIRYIRFKKSDDKTGMILYLH</sequence>
<comment type="caution">
    <text evidence="2">The sequence shown here is derived from an EMBL/GenBank/DDBJ whole genome shotgun (WGS) entry which is preliminary data.</text>
</comment>
<feature type="domain" description="PPM-type phosphatase" evidence="1">
    <location>
        <begin position="9"/>
        <end position="286"/>
    </location>
</feature>
<dbReference type="EMBL" id="PXZM01000011">
    <property type="protein sequence ID" value="PSJ97622.1"/>
    <property type="molecule type" value="Genomic_DNA"/>
</dbReference>
<gene>
    <name evidence="2" type="ORF">C7R93_08320</name>
</gene>
<reference evidence="2 3" key="1">
    <citation type="submission" date="2018-03" db="EMBL/GenBank/DDBJ databases">
        <title>Brevisbacillus phylogenomics.</title>
        <authorList>
            <person name="Dunlap C."/>
        </authorList>
    </citation>
    <scope>NUCLEOTIDE SEQUENCE [LARGE SCALE GENOMIC DNA]</scope>
    <source>
        <strain evidence="2 3">NRRL NRS-1210</strain>
    </source>
</reference>
<dbReference type="SUPFAM" id="SSF81606">
    <property type="entry name" value="PP2C-like"/>
    <property type="match status" value="1"/>
</dbReference>
<dbReference type="PROSITE" id="PS51746">
    <property type="entry name" value="PPM_2"/>
    <property type="match status" value="1"/>
</dbReference>